<feature type="domain" description="Gelsolin-like" evidence="5">
    <location>
        <begin position="69"/>
        <end position="143"/>
    </location>
</feature>
<dbReference type="PANTHER" id="PTHR11977">
    <property type="entry name" value="VILLIN"/>
    <property type="match status" value="1"/>
</dbReference>
<dbReference type="CDD" id="cd11292">
    <property type="entry name" value="gelsolin_S3_like"/>
    <property type="match status" value="1"/>
</dbReference>
<sequence>MATFEVKKKWTSDGAAVEDSNMALVGSDLDKEARKAAASNEAAWAEAGKEPGIQIWRVEKMKIVEWPKQEYGKFYMGDSYIVLHTRKDPGSDKLLWDIHFWLGKTTTQDEMGVAAYKTVELDDFLDQAPIQHREVQQHESQQFTKIFKQIEYWDGGIDSGFNKVEAGAYTTKLLRVRKLKHTIKVAEMPCTRDSLNAGDCFILDTGTALYPWFGEEASAFEKAKAGTVAHNISNKRHGKCKVVNEIDADFWAALGGEGPVKSAAEGEDHVDEDVGEGILYKLSDETGKLMCTEVGRGDLTKSMLGSDDVYILDAGIEVFVYIGGNASDAEYRSAMSTAVSYCGTTEKPLWTPIHVFKEGTTITNELWKNIFSN</sequence>
<name>A0AAD7U8F4_9STRA</name>
<keyword evidence="2" id="KW-0117">Actin capping</keyword>
<dbReference type="Pfam" id="PF00626">
    <property type="entry name" value="Gelsolin"/>
    <property type="match status" value="3"/>
</dbReference>
<evidence type="ECO:0000256" key="4">
    <source>
        <dbReference type="ARBA" id="ARBA00023203"/>
    </source>
</evidence>
<dbReference type="InterPro" id="IPR007122">
    <property type="entry name" value="Villin/Gelsolin"/>
</dbReference>
<dbReference type="GO" id="GO:0015629">
    <property type="term" value="C:actin cytoskeleton"/>
    <property type="evidence" value="ECO:0007669"/>
    <property type="project" value="TreeGrafter"/>
</dbReference>
<reference evidence="6" key="1">
    <citation type="submission" date="2023-01" db="EMBL/GenBank/DDBJ databases">
        <title>Metagenome sequencing of chrysophaentin producing Chrysophaeum taylorii.</title>
        <authorList>
            <person name="Davison J."/>
            <person name="Bewley C."/>
        </authorList>
    </citation>
    <scope>NUCLEOTIDE SEQUENCE</scope>
    <source>
        <strain evidence="6">NIES-1699</strain>
    </source>
</reference>
<dbReference type="SUPFAM" id="SSF55753">
    <property type="entry name" value="Actin depolymerizing proteins"/>
    <property type="match status" value="3"/>
</dbReference>
<dbReference type="CDD" id="cd11290">
    <property type="entry name" value="gelsolin_S1_like"/>
    <property type="match status" value="1"/>
</dbReference>
<dbReference type="SMART" id="SM00262">
    <property type="entry name" value="GEL"/>
    <property type="match status" value="3"/>
</dbReference>
<dbReference type="GO" id="GO:0051693">
    <property type="term" value="P:actin filament capping"/>
    <property type="evidence" value="ECO:0007669"/>
    <property type="project" value="UniProtKB-KW"/>
</dbReference>
<keyword evidence="7" id="KW-1185">Reference proteome</keyword>
<evidence type="ECO:0000256" key="2">
    <source>
        <dbReference type="ARBA" id="ARBA00022467"/>
    </source>
</evidence>
<dbReference type="InterPro" id="IPR029006">
    <property type="entry name" value="ADF-H/Gelsolin-like_dom_sf"/>
</dbReference>
<comment type="caution">
    <text evidence="6">The sequence shown here is derived from an EMBL/GenBank/DDBJ whole genome shotgun (WGS) entry which is preliminary data.</text>
</comment>
<comment type="similarity">
    <text evidence="1">Belongs to the villin/gelsolin family.</text>
</comment>
<evidence type="ECO:0000256" key="3">
    <source>
        <dbReference type="ARBA" id="ARBA00022737"/>
    </source>
</evidence>
<dbReference type="InterPro" id="IPR007123">
    <property type="entry name" value="Gelsolin-like_dom"/>
</dbReference>
<gene>
    <name evidence="6" type="ORF">CTAYLR_008877</name>
</gene>
<accession>A0AAD7U8F4</accession>
<organism evidence="6 7">
    <name type="scientific">Chrysophaeum taylorii</name>
    <dbReference type="NCBI Taxonomy" id="2483200"/>
    <lineage>
        <taxon>Eukaryota</taxon>
        <taxon>Sar</taxon>
        <taxon>Stramenopiles</taxon>
        <taxon>Ochrophyta</taxon>
        <taxon>Pelagophyceae</taxon>
        <taxon>Pelagomonadales</taxon>
        <taxon>Pelagomonadaceae</taxon>
        <taxon>Chrysophaeum</taxon>
    </lineage>
</organism>
<evidence type="ECO:0000313" key="7">
    <source>
        <dbReference type="Proteomes" id="UP001230188"/>
    </source>
</evidence>
<dbReference type="PANTHER" id="PTHR11977:SF130">
    <property type="entry name" value="SEVERIN"/>
    <property type="match status" value="1"/>
</dbReference>
<dbReference type="GO" id="GO:0008154">
    <property type="term" value="P:actin polymerization or depolymerization"/>
    <property type="evidence" value="ECO:0007669"/>
    <property type="project" value="TreeGrafter"/>
</dbReference>
<keyword evidence="3" id="KW-0677">Repeat</keyword>
<dbReference type="PRINTS" id="PR00597">
    <property type="entry name" value="GELSOLIN"/>
</dbReference>
<dbReference type="EMBL" id="JAQMWT010000588">
    <property type="protein sequence ID" value="KAJ8599104.1"/>
    <property type="molecule type" value="Genomic_DNA"/>
</dbReference>
<feature type="domain" description="Gelsolin-like" evidence="5">
    <location>
        <begin position="182"/>
        <end position="245"/>
    </location>
</feature>
<protein>
    <recommendedName>
        <fullName evidence="5">Gelsolin-like domain-containing protein</fullName>
    </recommendedName>
</protein>
<evidence type="ECO:0000256" key="1">
    <source>
        <dbReference type="ARBA" id="ARBA00008418"/>
    </source>
</evidence>
<proteinExistence type="inferred from homology"/>
<dbReference type="Gene3D" id="3.40.20.10">
    <property type="entry name" value="Severin"/>
    <property type="match status" value="3"/>
</dbReference>
<feature type="domain" description="Gelsolin-like" evidence="5">
    <location>
        <begin position="294"/>
        <end position="359"/>
    </location>
</feature>
<dbReference type="GO" id="GO:0051015">
    <property type="term" value="F:actin filament binding"/>
    <property type="evidence" value="ECO:0007669"/>
    <property type="project" value="InterPro"/>
</dbReference>
<dbReference type="Proteomes" id="UP001230188">
    <property type="component" value="Unassembled WGS sequence"/>
</dbReference>
<dbReference type="GO" id="GO:0005737">
    <property type="term" value="C:cytoplasm"/>
    <property type="evidence" value="ECO:0007669"/>
    <property type="project" value="TreeGrafter"/>
</dbReference>
<dbReference type="FunFam" id="3.40.20.10:FF:000043">
    <property type="entry name" value="macrophage-capping protein-like isoform X2"/>
    <property type="match status" value="1"/>
</dbReference>
<evidence type="ECO:0000313" key="6">
    <source>
        <dbReference type="EMBL" id="KAJ8599104.1"/>
    </source>
</evidence>
<dbReference type="AlphaFoldDB" id="A0AAD7U8F4"/>
<evidence type="ECO:0000259" key="5">
    <source>
        <dbReference type="Pfam" id="PF00626"/>
    </source>
</evidence>
<keyword evidence="4" id="KW-0009">Actin-binding</keyword>